<accession>A0A9Q3ETD1</accession>
<dbReference type="OrthoDB" id="2408877at2759"/>
<proteinExistence type="predicted"/>
<gene>
    <name evidence="1" type="ORF">O181_067671</name>
</gene>
<keyword evidence="2" id="KW-1185">Reference proteome</keyword>
<dbReference type="Proteomes" id="UP000765509">
    <property type="component" value="Unassembled WGS sequence"/>
</dbReference>
<dbReference type="EMBL" id="AVOT02033963">
    <property type="protein sequence ID" value="MBW0527956.1"/>
    <property type="molecule type" value="Genomic_DNA"/>
</dbReference>
<sequence length="135" mass="15938">MLKALQMLPLLQTLKSLQLIDAINSDSDSDIQEDIILLDMITSQRYINPRRRYPFHYMYMMNDLQTLSSEKFRKLCRTTHESFEKLVAQIQADKNFKLITNKTTQSCHPIGCGIIKARIKWQWGRFGKAWNVVWN</sequence>
<organism evidence="1 2">
    <name type="scientific">Austropuccinia psidii MF-1</name>
    <dbReference type="NCBI Taxonomy" id="1389203"/>
    <lineage>
        <taxon>Eukaryota</taxon>
        <taxon>Fungi</taxon>
        <taxon>Dikarya</taxon>
        <taxon>Basidiomycota</taxon>
        <taxon>Pucciniomycotina</taxon>
        <taxon>Pucciniomycetes</taxon>
        <taxon>Pucciniales</taxon>
        <taxon>Sphaerophragmiaceae</taxon>
        <taxon>Austropuccinia</taxon>
    </lineage>
</organism>
<comment type="caution">
    <text evidence="1">The sequence shown here is derived from an EMBL/GenBank/DDBJ whole genome shotgun (WGS) entry which is preliminary data.</text>
</comment>
<evidence type="ECO:0000313" key="1">
    <source>
        <dbReference type="EMBL" id="MBW0527956.1"/>
    </source>
</evidence>
<protein>
    <submittedName>
        <fullName evidence="1">Uncharacterized protein</fullName>
    </submittedName>
</protein>
<name>A0A9Q3ETD1_9BASI</name>
<dbReference type="AlphaFoldDB" id="A0A9Q3ETD1"/>
<evidence type="ECO:0000313" key="2">
    <source>
        <dbReference type="Proteomes" id="UP000765509"/>
    </source>
</evidence>
<reference evidence="1" key="1">
    <citation type="submission" date="2021-03" db="EMBL/GenBank/DDBJ databases">
        <title>Draft genome sequence of rust myrtle Austropuccinia psidii MF-1, a brazilian biotype.</title>
        <authorList>
            <person name="Quecine M.C."/>
            <person name="Pachon D.M.R."/>
            <person name="Bonatelli M.L."/>
            <person name="Correr F.H."/>
            <person name="Franceschini L.M."/>
            <person name="Leite T.F."/>
            <person name="Margarido G.R.A."/>
            <person name="Almeida C.A."/>
            <person name="Ferrarezi J.A."/>
            <person name="Labate C.A."/>
        </authorList>
    </citation>
    <scope>NUCLEOTIDE SEQUENCE</scope>
    <source>
        <strain evidence="1">MF-1</strain>
    </source>
</reference>